<gene>
    <name evidence="2" type="ORF">ACFOUW_14700</name>
</gene>
<keyword evidence="3" id="KW-1185">Reference proteome</keyword>
<sequence length="153" mass="16415">MVKFGWKKVVGTAMAALTLGTGLVGLSAGSASAAVVGKVCDGWAVVTCTKIVPQGGHNVIARATITDRDGGEDFKVKVEYLHMQRRVNGGAWANVKWNQDLGDGWRDEWDGADTSVYTCGPNTEVRSVATFTWTGDQPEKQYGKITPCGPRRP</sequence>
<evidence type="ECO:0000313" key="3">
    <source>
        <dbReference type="Proteomes" id="UP001595699"/>
    </source>
</evidence>
<name>A0ABV7YAD1_9ACTN</name>
<feature type="chain" id="PRO_5047420743" description="Secreted protein" evidence="1">
    <location>
        <begin position="34"/>
        <end position="153"/>
    </location>
</feature>
<dbReference type="EMBL" id="JBHRZH010000012">
    <property type="protein sequence ID" value="MFC3762088.1"/>
    <property type="molecule type" value="Genomic_DNA"/>
</dbReference>
<accession>A0ABV7YAD1</accession>
<evidence type="ECO:0000256" key="1">
    <source>
        <dbReference type="SAM" id="SignalP"/>
    </source>
</evidence>
<keyword evidence="1" id="KW-0732">Signal</keyword>
<dbReference type="RefSeq" id="WP_205120632.1">
    <property type="nucleotide sequence ID" value="NZ_JAFBCM010000001.1"/>
</dbReference>
<organism evidence="2 3">
    <name type="scientific">Tenggerimyces flavus</name>
    <dbReference type="NCBI Taxonomy" id="1708749"/>
    <lineage>
        <taxon>Bacteria</taxon>
        <taxon>Bacillati</taxon>
        <taxon>Actinomycetota</taxon>
        <taxon>Actinomycetes</taxon>
        <taxon>Propionibacteriales</taxon>
        <taxon>Nocardioidaceae</taxon>
        <taxon>Tenggerimyces</taxon>
    </lineage>
</organism>
<reference evidence="3" key="1">
    <citation type="journal article" date="2019" name="Int. J. Syst. Evol. Microbiol.">
        <title>The Global Catalogue of Microorganisms (GCM) 10K type strain sequencing project: providing services to taxonomists for standard genome sequencing and annotation.</title>
        <authorList>
            <consortium name="The Broad Institute Genomics Platform"/>
            <consortium name="The Broad Institute Genome Sequencing Center for Infectious Disease"/>
            <person name="Wu L."/>
            <person name="Ma J."/>
        </authorList>
    </citation>
    <scope>NUCLEOTIDE SEQUENCE [LARGE SCALE GENOMIC DNA]</scope>
    <source>
        <strain evidence="3">CGMCC 4.7241</strain>
    </source>
</reference>
<proteinExistence type="predicted"/>
<dbReference type="Proteomes" id="UP001595699">
    <property type="component" value="Unassembled WGS sequence"/>
</dbReference>
<protein>
    <recommendedName>
        <fullName evidence="4">Secreted protein</fullName>
    </recommendedName>
</protein>
<evidence type="ECO:0000313" key="2">
    <source>
        <dbReference type="EMBL" id="MFC3762088.1"/>
    </source>
</evidence>
<evidence type="ECO:0008006" key="4">
    <source>
        <dbReference type="Google" id="ProtNLM"/>
    </source>
</evidence>
<comment type="caution">
    <text evidence="2">The sequence shown here is derived from an EMBL/GenBank/DDBJ whole genome shotgun (WGS) entry which is preliminary data.</text>
</comment>
<feature type="signal peptide" evidence="1">
    <location>
        <begin position="1"/>
        <end position="33"/>
    </location>
</feature>